<keyword evidence="2" id="KW-0732">Signal</keyword>
<protein>
    <submittedName>
        <fullName evidence="3">(northern house mosquito) hypothetical protein</fullName>
    </submittedName>
</protein>
<sequence length="110" mass="13303">MYRVFCFFFCLFVSFVCCSHLLPSLVCCIFCSLSLANRTIHLSLLLKFCSFTYYPQFAKLSENEERLREANKNYTLWEERSLELRSNKQSSLLNYFFFILCMIFLYFRKI</sequence>
<keyword evidence="1" id="KW-1133">Transmembrane helix</keyword>
<proteinExistence type="predicted"/>
<dbReference type="EMBL" id="HBUE01223798">
    <property type="protein sequence ID" value="CAG6540942.1"/>
    <property type="molecule type" value="Transcribed_RNA"/>
</dbReference>
<reference evidence="3" key="1">
    <citation type="submission" date="2021-05" db="EMBL/GenBank/DDBJ databases">
        <authorList>
            <person name="Alioto T."/>
            <person name="Alioto T."/>
            <person name="Gomez Garrido J."/>
        </authorList>
    </citation>
    <scope>NUCLEOTIDE SEQUENCE</scope>
</reference>
<feature type="signal peptide" evidence="2">
    <location>
        <begin position="1"/>
        <end position="18"/>
    </location>
</feature>
<organism evidence="3">
    <name type="scientific">Culex pipiens</name>
    <name type="common">House mosquito</name>
    <dbReference type="NCBI Taxonomy" id="7175"/>
    <lineage>
        <taxon>Eukaryota</taxon>
        <taxon>Metazoa</taxon>
        <taxon>Ecdysozoa</taxon>
        <taxon>Arthropoda</taxon>
        <taxon>Hexapoda</taxon>
        <taxon>Insecta</taxon>
        <taxon>Pterygota</taxon>
        <taxon>Neoptera</taxon>
        <taxon>Endopterygota</taxon>
        <taxon>Diptera</taxon>
        <taxon>Nematocera</taxon>
        <taxon>Culicoidea</taxon>
        <taxon>Culicidae</taxon>
        <taxon>Culicinae</taxon>
        <taxon>Culicini</taxon>
        <taxon>Culex</taxon>
        <taxon>Culex</taxon>
    </lineage>
</organism>
<evidence type="ECO:0000256" key="2">
    <source>
        <dbReference type="SAM" id="SignalP"/>
    </source>
</evidence>
<feature type="transmembrane region" description="Helical" evidence="1">
    <location>
        <begin position="91"/>
        <end position="107"/>
    </location>
</feature>
<evidence type="ECO:0000256" key="1">
    <source>
        <dbReference type="SAM" id="Phobius"/>
    </source>
</evidence>
<keyword evidence="1" id="KW-0472">Membrane</keyword>
<dbReference type="EMBL" id="HBUE01330467">
    <property type="protein sequence ID" value="CAG6593013.1"/>
    <property type="molecule type" value="Transcribed_RNA"/>
</dbReference>
<accession>A0A8D8KQN3</accession>
<keyword evidence="1" id="KW-0812">Transmembrane</keyword>
<feature type="chain" id="PRO_5036428285" evidence="2">
    <location>
        <begin position="19"/>
        <end position="110"/>
    </location>
</feature>
<dbReference type="AlphaFoldDB" id="A0A8D8KQN3"/>
<evidence type="ECO:0000313" key="3">
    <source>
        <dbReference type="EMBL" id="CAG6593013.1"/>
    </source>
</evidence>
<name>A0A8D8KQN3_CULPI</name>